<evidence type="ECO:0000256" key="1">
    <source>
        <dbReference type="ARBA" id="ARBA00004141"/>
    </source>
</evidence>
<gene>
    <name evidence="8" type="ORF">SLS62_009146</name>
</gene>
<proteinExistence type="inferred from homology"/>
<keyword evidence="3 7" id="KW-1133">Transmembrane helix</keyword>
<accession>A0AAN9UF77</accession>
<evidence type="ECO:0000313" key="8">
    <source>
        <dbReference type="EMBL" id="KAK7747204.1"/>
    </source>
</evidence>
<name>A0AAN9UF77_9PEZI</name>
<comment type="similarity">
    <text evidence="5">Belongs to the anthrone oxygenase family.</text>
</comment>
<feature type="region of interest" description="Disordered" evidence="6">
    <location>
        <begin position="144"/>
        <end position="192"/>
    </location>
</feature>
<dbReference type="PANTHER" id="PTHR35042:SF1">
    <property type="entry name" value="DUF1772-DOMAIN-CONTAINING PROTEIN"/>
    <property type="match status" value="1"/>
</dbReference>
<reference evidence="8 9" key="1">
    <citation type="submission" date="2024-02" db="EMBL/GenBank/DDBJ databases">
        <title>De novo assembly and annotation of 12 fungi associated with fruit tree decline syndrome in Ontario, Canada.</title>
        <authorList>
            <person name="Sulman M."/>
            <person name="Ellouze W."/>
            <person name="Ilyukhin E."/>
        </authorList>
    </citation>
    <scope>NUCLEOTIDE SEQUENCE [LARGE SCALE GENOMIC DNA]</scope>
    <source>
        <strain evidence="8 9">M11/M66-122</strain>
    </source>
</reference>
<protein>
    <recommendedName>
        <fullName evidence="10">DUF1772-domain-containing protein</fullName>
    </recommendedName>
</protein>
<keyword evidence="2 7" id="KW-0812">Transmembrane</keyword>
<dbReference type="GO" id="GO:0016020">
    <property type="term" value="C:membrane"/>
    <property type="evidence" value="ECO:0007669"/>
    <property type="project" value="UniProtKB-SubCell"/>
</dbReference>
<dbReference type="AlphaFoldDB" id="A0AAN9UF77"/>
<dbReference type="InterPro" id="IPR013901">
    <property type="entry name" value="Anthrone_oxy"/>
</dbReference>
<dbReference type="PANTHER" id="PTHR35042">
    <property type="entry name" value="ANTHRONE OXYGENASE ENCC"/>
    <property type="match status" value="1"/>
</dbReference>
<dbReference type="Pfam" id="PF08592">
    <property type="entry name" value="Anthrone_oxy"/>
    <property type="match status" value="1"/>
</dbReference>
<comment type="caution">
    <text evidence="8">The sequence shown here is derived from an EMBL/GenBank/DDBJ whole genome shotgun (WGS) entry which is preliminary data.</text>
</comment>
<keyword evidence="9" id="KW-1185">Reference proteome</keyword>
<feature type="transmembrane region" description="Helical" evidence="7">
    <location>
        <begin position="72"/>
        <end position="89"/>
    </location>
</feature>
<sequence>MATNAPPSIPIPIPTAIRLAQASAILLAATTAGASASLSFFVVPQILASSGRSAGEAARAWASMYAVASRLFPAPMVVVPALLNGFLAWRAGGRIGARHVYVYAAIAAATLSIVPYTCAALGPIDRQLAARSARYNAAAAAVKRERESERRRGKKRGSKGGGDGSGSYKGKEGEEEEEREREQEFVETRQDRETTHALVDQWGVRNLYRSAVSLLAGCAGLYAALS</sequence>
<organism evidence="8 9">
    <name type="scientific">Diatrype stigma</name>
    <dbReference type="NCBI Taxonomy" id="117547"/>
    <lineage>
        <taxon>Eukaryota</taxon>
        <taxon>Fungi</taxon>
        <taxon>Dikarya</taxon>
        <taxon>Ascomycota</taxon>
        <taxon>Pezizomycotina</taxon>
        <taxon>Sordariomycetes</taxon>
        <taxon>Xylariomycetidae</taxon>
        <taxon>Xylariales</taxon>
        <taxon>Diatrypaceae</taxon>
        <taxon>Diatrype</taxon>
    </lineage>
</organism>
<comment type="subcellular location">
    <subcellularLocation>
        <location evidence="1">Membrane</location>
        <topology evidence="1">Multi-pass membrane protein</topology>
    </subcellularLocation>
</comment>
<feature type="compositionally biased region" description="Basic and acidic residues" evidence="6">
    <location>
        <begin position="180"/>
        <end position="192"/>
    </location>
</feature>
<evidence type="ECO:0000313" key="9">
    <source>
        <dbReference type="Proteomes" id="UP001320420"/>
    </source>
</evidence>
<keyword evidence="4 7" id="KW-0472">Membrane</keyword>
<dbReference type="Proteomes" id="UP001320420">
    <property type="component" value="Unassembled WGS sequence"/>
</dbReference>
<evidence type="ECO:0000256" key="4">
    <source>
        <dbReference type="ARBA" id="ARBA00023136"/>
    </source>
</evidence>
<evidence type="ECO:0000256" key="7">
    <source>
        <dbReference type="SAM" id="Phobius"/>
    </source>
</evidence>
<evidence type="ECO:0000256" key="2">
    <source>
        <dbReference type="ARBA" id="ARBA00022692"/>
    </source>
</evidence>
<feature type="transmembrane region" description="Helical" evidence="7">
    <location>
        <begin position="101"/>
        <end position="124"/>
    </location>
</feature>
<evidence type="ECO:0008006" key="10">
    <source>
        <dbReference type="Google" id="ProtNLM"/>
    </source>
</evidence>
<evidence type="ECO:0000256" key="6">
    <source>
        <dbReference type="SAM" id="MobiDB-lite"/>
    </source>
</evidence>
<evidence type="ECO:0000256" key="3">
    <source>
        <dbReference type="ARBA" id="ARBA00022989"/>
    </source>
</evidence>
<evidence type="ECO:0000256" key="5">
    <source>
        <dbReference type="ARBA" id="ARBA00034313"/>
    </source>
</evidence>
<dbReference type="EMBL" id="JAKJXP020000092">
    <property type="protein sequence ID" value="KAK7747204.1"/>
    <property type="molecule type" value="Genomic_DNA"/>
</dbReference>